<evidence type="ECO:0000313" key="3">
    <source>
        <dbReference type="EnsemblFungi" id="PTTG_27077-t43_1-p1"/>
    </source>
</evidence>
<dbReference type="EMBL" id="ADAS02000042">
    <property type="protein sequence ID" value="OAV94236.1"/>
    <property type="molecule type" value="Genomic_DNA"/>
</dbReference>
<dbReference type="Proteomes" id="UP000005240">
    <property type="component" value="Unassembled WGS sequence"/>
</dbReference>
<dbReference type="OrthoDB" id="2515196at2759"/>
<organism evidence="2">
    <name type="scientific">Puccinia triticina (isolate 1-1 / race 1 (BBBD))</name>
    <name type="common">Brown leaf rust fungus</name>
    <dbReference type="NCBI Taxonomy" id="630390"/>
    <lineage>
        <taxon>Eukaryota</taxon>
        <taxon>Fungi</taxon>
        <taxon>Dikarya</taxon>
        <taxon>Basidiomycota</taxon>
        <taxon>Pucciniomycotina</taxon>
        <taxon>Pucciniomycetes</taxon>
        <taxon>Pucciniales</taxon>
        <taxon>Pucciniaceae</taxon>
        <taxon>Puccinia</taxon>
    </lineage>
</organism>
<reference evidence="3 4" key="3">
    <citation type="journal article" date="2017" name="G3 (Bethesda)">
        <title>Comparative analysis highlights variable genome content of wheat rusts and divergence of the mating loci.</title>
        <authorList>
            <person name="Cuomo C.A."/>
            <person name="Bakkeren G."/>
            <person name="Khalil H.B."/>
            <person name="Panwar V."/>
            <person name="Joly D."/>
            <person name="Linning R."/>
            <person name="Sakthikumar S."/>
            <person name="Song X."/>
            <person name="Adiconis X."/>
            <person name="Fan L."/>
            <person name="Goldberg J.M."/>
            <person name="Levin J.Z."/>
            <person name="Young S."/>
            <person name="Zeng Q."/>
            <person name="Anikster Y."/>
            <person name="Bruce M."/>
            <person name="Wang M."/>
            <person name="Yin C."/>
            <person name="McCallum B."/>
            <person name="Szabo L.J."/>
            <person name="Hulbert S."/>
            <person name="Chen X."/>
            <person name="Fellers J.P."/>
        </authorList>
    </citation>
    <scope>NUCLEOTIDE SEQUENCE</scope>
    <source>
        <strain evidence="4">Isolate 1-1 / race 1 (BBBD)</strain>
        <strain evidence="3">isolate 1-1 / race 1 (BBBD)</strain>
    </source>
</reference>
<reference evidence="2" key="2">
    <citation type="submission" date="2016-05" db="EMBL/GenBank/DDBJ databases">
        <title>Comparative analysis highlights variable genome content of wheat rusts and divergence of the mating loci.</title>
        <authorList>
            <person name="Cuomo C.A."/>
            <person name="Bakkeren G."/>
            <person name="Szabo L."/>
            <person name="Khalil H."/>
            <person name="Joly D."/>
            <person name="Goldberg J."/>
            <person name="Young S."/>
            <person name="Zeng Q."/>
            <person name="Fellers J."/>
        </authorList>
    </citation>
    <scope>NUCLEOTIDE SEQUENCE [LARGE SCALE GENOMIC DNA]</scope>
    <source>
        <strain evidence="2">1-1 BBBD Race 1</strain>
    </source>
</reference>
<keyword evidence="4" id="KW-1185">Reference proteome</keyword>
<dbReference type="AlphaFoldDB" id="A0A180GN56"/>
<name>A0A180GN56_PUCT1</name>
<protein>
    <submittedName>
        <fullName evidence="2 3">Uncharacterized protein</fullName>
    </submittedName>
</protein>
<feature type="region of interest" description="Disordered" evidence="1">
    <location>
        <begin position="207"/>
        <end position="227"/>
    </location>
</feature>
<sequence>MLSNSDDLIALSKICIKKINRKNFAAWSYHLEQYINGQGNNELFSKSYHKKPHVKKYKKKNLAAISLLLSTVCKELHPEIRTHSNFFDAWNALARACGKDSIVVICEKLFKLLSLEYDPSSSLQAHISAFKNLNTKLLVLTASNKELMEISSGLLAVFFLQNINQEEKLSSLVQTLYDVKPFGLQTVTDRIGIEQICWGGDKESVMTAGSKGKGNSSSSGSARGGRGGFRGVAPTFHTCANQGSPMEQRLANLERALAANQLSSNTSVRVMDDQQPQESISRSNNSDAGESWFHIDINPETIMTSGVVRDTKLIFDTGATGSAVCNLLMLSDIKEIPCKKIATFSSPLFTTHSGTLKLGDMNISPVLYVPGASVNVLSCAQAEDHGVRVVHKEGLFLLKRGNTVVKSFKR</sequence>
<evidence type="ECO:0000313" key="2">
    <source>
        <dbReference type="EMBL" id="OAV94236.1"/>
    </source>
</evidence>
<reference evidence="2" key="1">
    <citation type="submission" date="2009-11" db="EMBL/GenBank/DDBJ databases">
        <authorList>
            <consortium name="The Broad Institute Genome Sequencing Platform"/>
            <person name="Ward D."/>
            <person name="Feldgarden M."/>
            <person name="Earl A."/>
            <person name="Young S.K."/>
            <person name="Zeng Q."/>
            <person name="Koehrsen M."/>
            <person name="Alvarado L."/>
            <person name="Berlin A."/>
            <person name="Bochicchio J."/>
            <person name="Borenstein D."/>
            <person name="Chapman S.B."/>
            <person name="Chen Z."/>
            <person name="Engels R."/>
            <person name="Freedman E."/>
            <person name="Gellesch M."/>
            <person name="Goldberg J."/>
            <person name="Griggs A."/>
            <person name="Gujja S."/>
            <person name="Heilman E."/>
            <person name="Heiman D."/>
            <person name="Hepburn T."/>
            <person name="Howarth C."/>
            <person name="Jen D."/>
            <person name="Larson L."/>
            <person name="Lewis B."/>
            <person name="Mehta T."/>
            <person name="Park D."/>
            <person name="Pearson M."/>
            <person name="Roberts A."/>
            <person name="Saif S."/>
            <person name="Shea T."/>
            <person name="Shenoy N."/>
            <person name="Sisk P."/>
            <person name="Stolte C."/>
            <person name="Sykes S."/>
            <person name="Thomson T."/>
            <person name="Walk T."/>
            <person name="White J."/>
            <person name="Yandava C."/>
            <person name="Izard J."/>
            <person name="Baranova O.V."/>
            <person name="Blanton J.M."/>
            <person name="Tanner A.C."/>
            <person name="Dewhirst F.E."/>
            <person name="Haas B."/>
            <person name="Nusbaum C."/>
            <person name="Birren B."/>
        </authorList>
    </citation>
    <scope>NUCLEOTIDE SEQUENCE [LARGE SCALE GENOMIC DNA]</scope>
    <source>
        <strain evidence="2">1-1 BBBD Race 1</strain>
    </source>
</reference>
<feature type="compositionally biased region" description="Low complexity" evidence="1">
    <location>
        <begin position="208"/>
        <end position="221"/>
    </location>
</feature>
<evidence type="ECO:0000313" key="4">
    <source>
        <dbReference type="Proteomes" id="UP000005240"/>
    </source>
</evidence>
<reference evidence="3" key="4">
    <citation type="submission" date="2025-05" db="UniProtKB">
        <authorList>
            <consortium name="EnsemblFungi"/>
        </authorList>
    </citation>
    <scope>IDENTIFICATION</scope>
    <source>
        <strain evidence="3">isolate 1-1 / race 1 (BBBD)</strain>
    </source>
</reference>
<dbReference type="VEuPathDB" id="FungiDB:PTTG_27077"/>
<gene>
    <name evidence="2" type="ORF">PTTG_27077</name>
</gene>
<proteinExistence type="predicted"/>
<evidence type="ECO:0000256" key="1">
    <source>
        <dbReference type="SAM" id="MobiDB-lite"/>
    </source>
</evidence>
<feature type="region of interest" description="Disordered" evidence="1">
    <location>
        <begin position="264"/>
        <end position="287"/>
    </location>
</feature>
<dbReference type="EnsemblFungi" id="PTTG_27077-t43_1">
    <property type="protein sequence ID" value="PTTG_27077-t43_1-p1"/>
    <property type="gene ID" value="PTTG_27077"/>
</dbReference>
<accession>A0A180GN56</accession>